<evidence type="ECO:0000256" key="2">
    <source>
        <dbReference type="ARBA" id="ARBA00004370"/>
    </source>
</evidence>
<keyword evidence="4" id="KW-0597">Phosphoprotein</keyword>
<accession>A0ABN6H384</accession>
<evidence type="ECO:0000256" key="10">
    <source>
        <dbReference type="ARBA" id="ARBA00023136"/>
    </source>
</evidence>
<evidence type="ECO:0000256" key="1">
    <source>
        <dbReference type="ARBA" id="ARBA00000085"/>
    </source>
</evidence>
<protein>
    <recommendedName>
        <fullName evidence="3">histidine kinase</fullName>
        <ecNumber evidence="3">2.7.13.3</ecNumber>
    </recommendedName>
</protein>
<comment type="subcellular location">
    <subcellularLocation>
        <location evidence="2">Membrane</location>
    </subcellularLocation>
</comment>
<dbReference type="SUPFAM" id="SSF55874">
    <property type="entry name" value="ATPase domain of HSP90 chaperone/DNA topoisomerase II/histidine kinase"/>
    <property type="match status" value="1"/>
</dbReference>
<keyword evidence="5" id="KW-0808">Transferase</keyword>
<dbReference type="PROSITE" id="PS50109">
    <property type="entry name" value="HIS_KIN"/>
    <property type="match status" value="1"/>
</dbReference>
<dbReference type="InterPro" id="IPR003594">
    <property type="entry name" value="HATPase_dom"/>
</dbReference>
<dbReference type="InterPro" id="IPR003661">
    <property type="entry name" value="HisK_dim/P_dom"/>
</dbReference>
<dbReference type="SMART" id="SM00304">
    <property type="entry name" value="HAMP"/>
    <property type="match status" value="1"/>
</dbReference>
<dbReference type="InterPro" id="IPR004358">
    <property type="entry name" value="Sig_transdc_His_kin-like_C"/>
</dbReference>
<dbReference type="InterPro" id="IPR036097">
    <property type="entry name" value="HisK_dim/P_sf"/>
</dbReference>
<evidence type="ECO:0000256" key="7">
    <source>
        <dbReference type="ARBA" id="ARBA00022777"/>
    </source>
</evidence>
<dbReference type="Gene3D" id="3.30.565.10">
    <property type="entry name" value="Histidine kinase-like ATPase, C-terminal domain"/>
    <property type="match status" value="1"/>
</dbReference>
<evidence type="ECO:0000313" key="14">
    <source>
        <dbReference type="EMBL" id="BCX48105.1"/>
    </source>
</evidence>
<dbReference type="PRINTS" id="PR00344">
    <property type="entry name" value="BCTRLSENSOR"/>
</dbReference>
<comment type="catalytic activity">
    <reaction evidence="1">
        <text>ATP + protein L-histidine = ADP + protein N-phospho-L-histidine.</text>
        <dbReference type="EC" id="2.7.13.3"/>
    </reaction>
</comment>
<evidence type="ECO:0000256" key="4">
    <source>
        <dbReference type="ARBA" id="ARBA00022553"/>
    </source>
</evidence>
<evidence type="ECO:0000256" key="9">
    <source>
        <dbReference type="ARBA" id="ARBA00023012"/>
    </source>
</evidence>
<dbReference type="InterPro" id="IPR003660">
    <property type="entry name" value="HAMP_dom"/>
</dbReference>
<dbReference type="SMART" id="SM00387">
    <property type="entry name" value="HATPase_c"/>
    <property type="match status" value="1"/>
</dbReference>
<reference evidence="14 15" key="1">
    <citation type="submission" date="2021-06" db="EMBL/GenBank/DDBJ databases">
        <title>Complete genome of Haloferula helveola possessing various polysaccharide degrading enzymes.</title>
        <authorList>
            <person name="Takami H."/>
            <person name="Huang C."/>
            <person name="Hamasaki K."/>
        </authorList>
    </citation>
    <scope>NUCLEOTIDE SEQUENCE [LARGE SCALE GENOMIC DNA]</scope>
    <source>
        <strain evidence="14 15">CN-1</strain>
    </source>
</reference>
<dbReference type="CDD" id="cd00082">
    <property type="entry name" value="HisKA"/>
    <property type="match status" value="1"/>
</dbReference>
<evidence type="ECO:0000256" key="3">
    <source>
        <dbReference type="ARBA" id="ARBA00012438"/>
    </source>
</evidence>
<evidence type="ECO:0000256" key="8">
    <source>
        <dbReference type="ARBA" id="ARBA00022989"/>
    </source>
</evidence>
<organism evidence="14 15">
    <name type="scientific">Haloferula helveola</name>
    <dbReference type="NCBI Taxonomy" id="490095"/>
    <lineage>
        <taxon>Bacteria</taxon>
        <taxon>Pseudomonadati</taxon>
        <taxon>Verrucomicrobiota</taxon>
        <taxon>Verrucomicrobiia</taxon>
        <taxon>Verrucomicrobiales</taxon>
        <taxon>Verrucomicrobiaceae</taxon>
        <taxon>Haloferula</taxon>
    </lineage>
</organism>
<evidence type="ECO:0000256" key="11">
    <source>
        <dbReference type="SAM" id="Phobius"/>
    </source>
</evidence>
<keyword evidence="10 11" id="KW-0472">Membrane</keyword>
<evidence type="ECO:0000313" key="15">
    <source>
        <dbReference type="Proteomes" id="UP001374893"/>
    </source>
</evidence>
<evidence type="ECO:0000256" key="6">
    <source>
        <dbReference type="ARBA" id="ARBA00022692"/>
    </source>
</evidence>
<dbReference type="Pfam" id="PF02518">
    <property type="entry name" value="HATPase_c"/>
    <property type="match status" value="1"/>
</dbReference>
<dbReference type="Proteomes" id="UP001374893">
    <property type="component" value="Chromosome"/>
</dbReference>
<dbReference type="InterPro" id="IPR036890">
    <property type="entry name" value="HATPase_C_sf"/>
</dbReference>
<dbReference type="EC" id="2.7.13.3" evidence="3"/>
<dbReference type="SMART" id="SM00388">
    <property type="entry name" value="HisKA"/>
    <property type="match status" value="1"/>
</dbReference>
<dbReference type="Pfam" id="PF00672">
    <property type="entry name" value="HAMP"/>
    <property type="match status" value="1"/>
</dbReference>
<gene>
    <name evidence="14" type="ORF">HAHE_20130</name>
</gene>
<dbReference type="PANTHER" id="PTHR45436">
    <property type="entry name" value="SENSOR HISTIDINE KINASE YKOH"/>
    <property type="match status" value="1"/>
</dbReference>
<keyword evidence="15" id="KW-1185">Reference proteome</keyword>
<feature type="transmembrane region" description="Helical" evidence="11">
    <location>
        <begin position="12"/>
        <end position="33"/>
    </location>
</feature>
<dbReference type="RefSeq" id="WP_338690691.1">
    <property type="nucleotide sequence ID" value="NZ_AP024702.1"/>
</dbReference>
<evidence type="ECO:0000256" key="5">
    <source>
        <dbReference type="ARBA" id="ARBA00022679"/>
    </source>
</evidence>
<dbReference type="Pfam" id="PF00512">
    <property type="entry name" value="HisKA"/>
    <property type="match status" value="1"/>
</dbReference>
<dbReference type="Gene3D" id="1.10.287.130">
    <property type="match status" value="1"/>
</dbReference>
<evidence type="ECO:0000259" key="12">
    <source>
        <dbReference type="PROSITE" id="PS50109"/>
    </source>
</evidence>
<keyword evidence="8 11" id="KW-1133">Transmembrane helix</keyword>
<dbReference type="PANTHER" id="PTHR45436:SF5">
    <property type="entry name" value="SENSOR HISTIDINE KINASE TRCS"/>
    <property type="match status" value="1"/>
</dbReference>
<evidence type="ECO:0000259" key="13">
    <source>
        <dbReference type="PROSITE" id="PS50885"/>
    </source>
</evidence>
<proteinExistence type="predicted"/>
<feature type="domain" description="HAMP" evidence="13">
    <location>
        <begin position="202"/>
        <end position="256"/>
    </location>
</feature>
<dbReference type="InterPro" id="IPR005467">
    <property type="entry name" value="His_kinase_dom"/>
</dbReference>
<dbReference type="PROSITE" id="PS50885">
    <property type="entry name" value="HAMP"/>
    <property type="match status" value="1"/>
</dbReference>
<name>A0ABN6H384_9BACT</name>
<dbReference type="InterPro" id="IPR050428">
    <property type="entry name" value="TCS_sensor_his_kinase"/>
</dbReference>
<keyword evidence="7" id="KW-0418">Kinase</keyword>
<dbReference type="EMBL" id="AP024702">
    <property type="protein sequence ID" value="BCX48105.1"/>
    <property type="molecule type" value="Genomic_DNA"/>
</dbReference>
<keyword evidence="9" id="KW-0902">Two-component regulatory system</keyword>
<feature type="transmembrane region" description="Helical" evidence="11">
    <location>
        <begin position="182"/>
        <end position="201"/>
    </location>
</feature>
<sequence>MKHPSMRVRLMVGTGLAVSVVLLVSLVIIYQSVSRMLRKEVRLQLLNSASLLMKSSELEPGGVVYEWHEALESDDTTGVLGLFQFWDQNSGTTAGSPALGGESIERFHGELNQPVLKPITLPDGRPAMAVGVLHLPFLDGEGLEEMKRLGKVLQPQDFPQVLVCARETRSLDQKLGRFRGHLIRAGAATLIAIWVSVGWITRRTLRPIDELAERLDRRSREDEGPVPPIPDGMPVELTALAGAFNRTLERVEAARERERRFALHAAHELRTPISGLQAILEQAVSRPRDADELTKRIESALGVASGMRGTVHTLMRLARIRGGLEQGVSEPFDPALAVRETLDEAKERFEDRGIELASSIPDGAHALDGDPELFRLVVGTLVDNMVRHAPSGSEARVSADEGASGFRVVMTNRADGLAPEELPRLFEPFQRGEASVGHEGSGLGLSLAREVVLAMGGAIDLRLRDEDLFEVEVNFSR</sequence>
<feature type="domain" description="Histidine kinase" evidence="12">
    <location>
        <begin position="264"/>
        <end position="477"/>
    </location>
</feature>
<dbReference type="SUPFAM" id="SSF47384">
    <property type="entry name" value="Homodimeric domain of signal transducing histidine kinase"/>
    <property type="match status" value="1"/>
</dbReference>
<keyword evidence="6 11" id="KW-0812">Transmembrane</keyword>